<organism evidence="2 3">
    <name type="scientific">Calicophoron daubneyi</name>
    <name type="common">Rumen fluke</name>
    <name type="synonym">Paramphistomum daubneyi</name>
    <dbReference type="NCBI Taxonomy" id="300641"/>
    <lineage>
        <taxon>Eukaryota</taxon>
        <taxon>Metazoa</taxon>
        <taxon>Spiralia</taxon>
        <taxon>Lophotrochozoa</taxon>
        <taxon>Platyhelminthes</taxon>
        <taxon>Trematoda</taxon>
        <taxon>Digenea</taxon>
        <taxon>Plagiorchiida</taxon>
        <taxon>Pronocephalata</taxon>
        <taxon>Paramphistomoidea</taxon>
        <taxon>Paramphistomidae</taxon>
        <taxon>Calicophoron</taxon>
    </lineage>
</organism>
<dbReference type="Proteomes" id="UP001497525">
    <property type="component" value="Unassembled WGS sequence"/>
</dbReference>
<dbReference type="EMBL" id="CAXLJL010000156">
    <property type="protein sequence ID" value="CAL5133599.1"/>
    <property type="molecule type" value="Genomic_DNA"/>
</dbReference>
<accession>A0AAV2T923</accession>
<sequence length="401" mass="45094">MGNCLHIPQDRRAKYDNLCEPNKLKICNSSVPNLSEDDSLMHLDNADAGVGFATAGQESGDMGRGATINAHNDKGSNARPNLSQYTGRGGFSAVSADASGPRCDKNNPAWMKYVSSSRPRGDNNYENDTASSFGENWDPALFDQRGSPPLLKPFRYGDDKKKNLKMAENRMCEGKPANGYNLDHWSEEATMSRPTGKRERLPLVSSTILGFSHLRPDMFDNMEWYRNGELESSKPNTNNYLIKGKQPPVKQRDELNKNNVDREKLAQTQTSEQKDPSCHEGWLRYTMFLHQDRVDAAAFYSQFRKAKHRFLSLEAKTGCEIRFSGRLFIHRGKYVRTVVIDGPSRRHILRCYSSLPDLLTGPMILGCEHPSVSEPRPYPEGHGFTGFSENFPALLQKPLVA</sequence>
<reference evidence="2" key="1">
    <citation type="submission" date="2024-06" db="EMBL/GenBank/DDBJ databases">
        <authorList>
            <person name="Liu X."/>
            <person name="Lenzi L."/>
            <person name="Haldenby T S."/>
            <person name="Uol C."/>
        </authorList>
    </citation>
    <scope>NUCLEOTIDE SEQUENCE</scope>
</reference>
<evidence type="ECO:0000256" key="1">
    <source>
        <dbReference type="SAM" id="MobiDB-lite"/>
    </source>
</evidence>
<dbReference type="AlphaFoldDB" id="A0AAV2T923"/>
<gene>
    <name evidence="2" type="ORF">CDAUBV1_LOCUS6868</name>
</gene>
<comment type="caution">
    <text evidence="2">The sequence shown here is derived from an EMBL/GenBank/DDBJ whole genome shotgun (WGS) entry which is preliminary data.</text>
</comment>
<protein>
    <submittedName>
        <fullName evidence="2">Uncharacterized protein</fullName>
    </submittedName>
</protein>
<proteinExistence type="predicted"/>
<evidence type="ECO:0000313" key="3">
    <source>
        <dbReference type="Proteomes" id="UP001497525"/>
    </source>
</evidence>
<name>A0AAV2T923_CALDB</name>
<feature type="region of interest" description="Disordered" evidence="1">
    <location>
        <begin position="235"/>
        <end position="255"/>
    </location>
</feature>
<evidence type="ECO:0000313" key="2">
    <source>
        <dbReference type="EMBL" id="CAL5133599.1"/>
    </source>
</evidence>